<feature type="domain" description="Zn(2)-C6 fungal-type" evidence="8">
    <location>
        <begin position="15"/>
        <end position="46"/>
    </location>
</feature>
<dbReference type="GO" id="GO:0000978">
    <property type="term" value="F:RNA polymerase II cis-regulatory region sequence-specific DNA binding"/>
    <property type="evidence" value="ECO:0007669"/>
    <property type="project" value="TreeGrafter"/>
</dbReference>
<dbReference type="InterPro" id="IPR036864">
    <property type="entry name" value="Zn2-C6_fun-type_DNA-bd_sf"/>
</dbReference>
<dbReference type="Pfam" id="PF04082">
    <property type="entry name" value="Fungal_trans"/>
    <property type="match status" value="1"/>
</dbReference>
<dbReference type="CDD" id="cd00067">
    <property type="entry name" value="GAL4"/>
    <property type="match status" value="1"/>
</dbReference>
<dbReference type="CDD" id="cd12148">
    <property type="entry name" value="fungal_TF_MHR"/>
    <property type="match status" value="1"/>
</dbReference>
<evidence type="ECO:0000256" key="1">
    <source>
        <dbReference type="ARBA" id="ARBA00022723"/>
    </source>
</evidence>
<dbReference type="Pfam" id="PF00172">
    <property type="entry name" value="Zn_clus"/>
    <property type="match status" value="1"/>
</dbReference>
<protein>
    <recommendedName>
        <fullName evidence="8">Zn(2)-C6 fungal-type domain-containing protein</fullName>
    </recommendedName>
</protein>
<comment type="caution">
    <text evidence="9">The sequence shown here is derived from an EMBL/GenBank/DDBJ whole genome shotgun (WGS) entry which is preliminary data.</text>
</comment>
<dbReference type="AlphaFoldDB" id="A0A1Y1Z2N0"/>
<dbReference type="SMART" id="SM00906">
    <property type="entry name" value="Fungal_trans"/>
    <property type="match status" value="1"/>
</dbReference>
<keyword evidence="6" id="KW-0539">Nucleus</keyword>
<dbReference type="PROSITE" id="PS00463">
    <property type="entry name" value="ZN2_CY6_FUNGAL_1"/>
    <property type="match status" value="1"/>
</dbReference>
<feature type="compositionally biased region" description="Pro residues" evidence="7">
    <location>
        <begin position="719"/>
        <end position="728"/>
    </location>
</feature>
<dbReference type="EMBL" id="MCFA01000134">
    <property type="protein sequence ID" value="ORY04551.1"/>
    <property type="molecule type" value="Genomic_DNA"/>
</dbReference>
<feature type="compositionally biased region" description="Polar residues" evidence="7">
    <location>
        <begin position="702"/>
        <end position="717"/>
    </location>
</feature>
<dbReference type="Proteomes" id="UP000193144">
    <property type="component" value="Unassembled WGS sequence"/>
</dbReference>
<dbReference type="GO" id="GO:0005634">
    <property type="term" value="C:nucleus"/>
    <property type="evidence" value="ECO:0007669"/>
    <property type="project" value="TreeGrafter"/>
</dbReference>
<evidence type="ECO:0000313" key="9">
    <source>
        <dbReference type="EMBL" id="ORY04551.1"/>
    </source>
</evidence>
<feature type="region of interest" description="Disordered" evidence="7">
    <location>
        <begin position="687"/>
        <end position="730"/>
    </location>
</feature>
<dbReference type="PROSITE" id="PS50048">
    <property type="entry name" value="ZN2_CY6_FUNGAL_2"/>
    <property type="match status" value="1"/>
</dbReference>
<gene>
    <name evidence="9" type="ORF">BCR34DRAFT_55292</name>
</gene>
<accession>A0A1Y1Z2N0</accession>
<keyword evidence="4" id="KW-0238">DNA-binding</keyword>
<dbReference type="PANTHER" id="PTHR31944">
    <property type="entry name" value="HEME-RESPONSIVE ZINC FINGER TRANSCRIPTION FACTOR HAP1"/>
    <property type="match status" value="1"/>
</dbReference>
<keyword evidence="10" id="KW-1185">Reference proteome</keyword>
<evidence type="ECO:0000256" key="2">
    <source>
        <dbReference type="ARBA" id="ARBA00022833"/>
    </source>
</evidence>
<evidence type="ECO:0000256" key="7">
    <source>
        <dbReference type="SAM" id="MobiDB-lite"/>
    </source>
</evidence>
<organism evidence="9 10">
    <name type="scientific">Clohesyomyces aquaticus</name>
    <dbReference type="NCBI Taxonomy" id="1231657"/>
    <lineage>
        <taxon>Eukaryota</taxon>
        <taxon>Fungi</taxon>
        <taxon>Dikarya</taxon>
        <taxon>Ascomycota</taxon>
        <taxon>Pezizomycotina</taxon>
        <taxon>Dothideomycetes</taxon>
        <taxon>Pleosporomycetidae</taxon>
        <taxon>Pleosporales</taxon>
        <taxon>Lindgomycetaceae</taxon>
        <taxon>Clohesyomyces</taxon>
    </lineage>
</organism>
<dbReference type="InterPro" id="IPR007219">
    <property type="entry name" value="XnlR_reg_dom"/>
</dbReference>
<dbReference type="GO" id="GO:0001228">
    <property type="term" value="F:DNA-binding transcription activator activity, RNA polymerase II-specific"/>
    <property type="evidence" value="ECO:0007669"/>
    <property type="project" value="TreeGrafter"/>
</dbReference>
<evidence type="ECO:0000256" key="6">
    <source>
        <dbReference type="ARBA" id="ARBA00023242"/>
    </source>
</evidence>
<reference evidence="9 10" key="1">
    <citation type="submission" date="2016-07" db="EMBL/GenBank/DDBJ databases">
        <title>Pervasive Adenine N6-methylation of Active Genes in Fungi.</title>
        <authorList>
            <consortium name="DOE Joint Genome Institute"/>
            <person name="Mondo S.J."/>
            <person name="Dannebaum R.O."/>
            <person name="Kuo R.C."/>
            <person name="Labutti K."/>
            <person name="Haridas S."/>
            <person name="Kuo A."/>
            <person name="Salamov A."/>
            <person name="Ahrendt S.R."/>
            <person name="Lipzen A."/>
            <person name="Sullivan W."/>
            <person name="Andreopoulos W.B."/>
            <person name="Clum A."/>
            <person name="Lindquist E."/>
            <person name="Daum C."/>
            <person name="Ramamoorthy G.K."/>
            <person name="Gryganskyi A."/>
            <person name="Culley D."/>
            <person name="Magnuson J.K."/>
            <person name="James T.Y."/>
            <person name="O'Malley M.A."/>
            <person name="Stajich J.E."/>
            <person name="Spatafora J.W."/>
            <person name="Visel A."/>
            <person name="Grigoriev I.V."/>
        </authorList>
    </citation>
    <scope>NUCLEOTIDE SEQUENCE [LARGE SCALE GENOMIC DNA]</scope>
    <source>
        <strain evidence="9 10">CBS 115471</strain>
    </source>
</reference>
<evidence type="ECO:0000313" key="10">
    <source>
        <dbReference type="Proteomes" id="UP000193144"/>
    </source>
</evidence>
<dbReference type="InterPro" id="IPR051430">
    <property type="entry name" value="Fungal_TF_Env_Response"/>
</dbReference>
<dbReference type="PANTHER" id="PTHR31944:SF131">
    <property type="entry name" value="HEME-RESPONSIVE ZINC FINGER TRANSCRIPTION FACTOR HAP1"/>
    <property type="match status" value="1"/>
</dbReference>
<sequence length="774" mass="86343">MDEIPSRKRPRPVISCLRCRDKKLKCDRKTPCQNCNKANCPGECTFAPFPTESSGKTQKSSGMQLAMAQPNVASNGGFNGGLNGYLGPTPEAFQQLQERVARLEELVTRRSTSPRAKGASINGSNATHVSNAAYPSQIGSVVIKGASSRYHGQNDRVTLLNQFTEAKDFINEISNDAQITALARQVQFLQGKSKSKIASPDVENTDFSIALLKLREFLPSKPTCDRLLDVYCRHFEQTMRVLHIPTFMQRYNQIWMNTDPDICTTSSTVPQVTVVLIMAHAVDRLAPPDDGSDPTSTYLKGAAGDLIQAWLDELGRKRRNELATIQVEALLLLARSLRSMPPEKIWSATGTLVRNAMAMGLHMDPSKIAKVTPFQAEMRRRLWTTIMEMDIQASMNTGMPALSPEADFTPLVPSNLDDSDFNDTCTQLPPSKPMSIMTDSLAQVYLASSLSQRTRALSLLQKVTGEVDVVEVMREAKKLEDWLLRKPAPLRLDNDDTKLNDPGSIVHRIFVDLYMRRPLISLCQPLLVGDRQDNSFTPDLQRLCLESSLVILSYQDYYDARKLEEDPRNPTSFRNFFYAACKNDVLWAALSICQHVEGLNRSGQASDQRKLQLISTVQNTIDRFTTRIGQRDGDLKDVIFLSVALELVRSAQLGQEKSQAMYETAKNTLSACRENLMDLVVMGNKPHESVGPIPKRPKAVQSLPTRTPPTQLMQSTPAIEPPPNPDPPLELDSFLNGMTDLGAEFNNFHGDAFGFGTDPDFALDVNWNWDNMWQ</sequence>
<dbReference type="STRING" id="1231657.A0A1Y1Z2N0"/>
<dbReference type="InterPro" id="IPR001138">
    <property type="entry name" value="Zn2Cys6_DnaBD"/>
</dbReference>
<name>A0A1Y1Z2N0_9PLEO</name>
<keyword evidence="2" id="KW-0862">Zinc</keyword>
<dbReference type="GO" id="GO:0008270">
    <property type="term" value="F:zinc ion binding"/>
    <property type="evidence" value="ECO:0007669"/>
    <property type="project" value="InterPro"/>
</dbReference>
<dbReference type="GO" id="GO:0006351">
    <property type="term" value="P:DNA-templated transcription"/>
    <property type="evidence" value="ECO:0007669"/>
    <property type="project" value="InterPro"/>
</dbReference>
<keyword evidence="1" id="KW-0479">Metal-binding</keyword>
<dbReference type="SUPFAM" id="SSF57701">
    <property type="entry name" value="Zn2/Cys6 DNA-binding domain"/>
    <property type="match status" value="1"/>
</dbReference>
<evidence type="ECO:0000256" key="4">
    <source>
        <dbReference type="ARBA" id="ARBA00023125"/>
    </source>
</evidence>
<dbReference type="OrthoDB" id="5414787at2759"/>
<keyword evidence="5" id="KW-0804">Transcription</keyword>
<proteinExistence type="predicted"/>
<evidence type="ECO:0000256" key="3">
    <source>
        <dbReference type="ARBA" id="ARBA00023015"/>
    </source>
</evidence>
<evidence type="ECO:0000259" key="8">
    <source>
        <dbReference type="PROSITE" id="PS50048"/>
    </source>
</evidence>
<dbReference type="Gene3D" id="4.10.240.10">
    <property type="entry name" value="Zn(2)-C6 fungal-type DNA-binding domain"/>
    <property type="match status" value="1"/>
</dbReference>
<evidence type="ECO:0000256" key="5">
    <source>
        <dbReference type="ARBA" id="ARBA00023163"/>
    </source>
</evidence>
<dbReference type="SMART" id="SM00066">
    <property type="entry name" value="GAL4"/>
    <property type="match status" value="1"/>
</dbReference>
<keyword evidence="3" id="KW-0805">Transcription regulation</keyword>